<dbReference type="PANTHER" id="PTHR45703:SF36">
    <property type="entry name" value="DYNEIN HEAVY CHAIN, CYTOPLASMIC"/>
    <property type="match status" value="1"/>
</dbReference>
<dbReference type="EMBL" id="JROU02001625">
    <property type="protein sequence ID" value="OEH75824.1"/>
    <property type="molecule type" value="Genomic_DNA"/>
</dbReference>
<dbReference type="Pfam" id="PF18198">
    <property type="entry name" value="AAA_lid_11"/>
    <property type="match status" value="1"/>
</dbReference>
<evidence type="ECO:0000256" key="13">
    <source>
        <dbReference type="SAM" id="MobiDB-lite"/>
    </source>
</evidence>
<dbReference type="Proteomes" id="UP000095192">
    <property type="component" value="Unassembled WGS sequence"/>
</dbReference>
<dbReference type="Gene3D" id="1.10.8.720">
    <property type="entry name" value="Region D6 of dynein motor"/>
    <property type="match status" value="1"/>
</dbReference>
<dbReference type="Gene3D" id="1.20.920.20">
    <property type="match status" value="1"/>
</dbReference>
<dbReference type="InterPro" id="IPR026983">
    <property type="entry name" value="DHC"/>
</dbReference>
<dbReference type="Pfam" id="PF08393">
    <property type="entry name" value="DHC_N2"/>
    <property type="match status" value="1"/>
</dbReference>
<keyword evidence="7" id="KW-0067">ATP-binding</keyword>
<dbReference type="GO" id="GO:0045505">
    <property type="term" value="F:dynein intermediate chain binding"/>
    <property type="evidence" value="ECO:0007669"/>
    <property type="project" value="InterPro"/>
</dbReference>
<keyword evidence="16" id="KW-1185">Reference proteome</keyword>
<evidence type="ECO:0000256" key="3">
    <source>
        <dbReference type="ARBA" id="ARBA00022490"/>
    </source>
</evidence>
<comment type="subcellular location">
    <subcellularLocation>
        <location evidence="1">Cytoplasm</location>
        <location evidence="1">Cytoskeleton</location>
    </subcellularLocation>
</comment>
<feature type="region of interest" description="Disordered" evidence="13">
    <location>
        <begin position="1"/>
        <end position="58"/>
    </location>
</feature>
<keyword evidence="6" id="KW-0547">Nucleotide-binding</keyword>
<dbReference type="Gene3D" id="1.20.58.1120">
    <property type="match status" value="1"/>
</dbReference>
<protein>
    <recommendedName>
        <fullName evidence="2">Dynein heavy chain, cytoplasmic</fullName>
    </recommendedName>
</protein>
<dbReference type="Pfam" id="PF12781">
    <property type="entry name" value="AAA_9"/>
    <property type="match status" value="1"/>
</dbReference>
<dbReference type="Gene3D" id="1.10.8.1220">
    <property type="match status" value="1"/>
</dbReference>
<dbReference type="Gene3D" id="1.20.920.30">
    <property type="match status" value="1"/>
</dbReference>
<dbReference type="PANTHER" id="PTHR45703">
    <property type="entry name" value="DYNEIN HEAVY CHAIN"/>
    <property type="match status" value="1"/>
</dbReference>
<evidence type="ECO:0000256" key="5">
    <source>
        <dbReference type="ARBA" id="ARBA00022737"/>
    </source>
</evidence>
<dbReference type="InterPro" id="IPR003593">
    <property type="entry name" value="AAA+_ATPase"/>
</dbReference>
<dbReference type="Gene3D" id="1.10.8.710">
    <property type="match status" value="1"/>
</dbReference>
<dbReference type="InterPro" id="IPR042222">
    <property type="entry name" value="Dynein_2_N"/>
</dbReference>
<evidence type="ECO:0000256" key="4">
    <source>
        <dbReference type="ARBA" id="ARBA00022701"/>
    </source>
</evidence>
<evidence type="ECO:0000256" key="8">
    <source>
        <dbReference type="ARBA" id="ARBA00023017"/>
    </source>
</evidence>
<dbReference type="InterPro" id="IPR041228">
    <property type="entry name" value="Dynein_C"/>
</dbReference>
<gene>
    <name evidence="15" type="ORF">cyc_04028</name>
</gene>
<dbReference type="SUPFAM" id="SSF52540">
    <property type="entry name" value="P-loop containing nucleoside triphosphate hydrolases"/>
    <property type="match status" value="3"/>
</dbReference>
<evidence type="ECO:0000256" key="7">
    <source>
        <dbReference type="ARBA" id="ARBA00022840"/>
    </source>
</evidence>
<evidence type="ECO:0000256" key="1">
    <source>
        <dbReference type="ARBA" id="ARBA00004245"/>
    </source>
</evidence>
<feature type="region of interest" description="Disordered" evidence="13">
    <location>
        <begin position="2699"/>
        <end position="2724"/>
    </location>
</feature>
<dbReference type="Gene3D" id="3.10.490.20">
    <property type="match status" value="1"/>
</dbReference>
<feature type="domain" description="AAA+ ATPase" evidence="14">
    <location>
        <begin position="1437"/>
        <end position="1576"/>
    </location>
</feature>
<feature type="domain" description="AAA+ ATPase" evidence="14">
    <location>
        <begin position="1717"/>
        <end position="1870"/>
    </location>
</feature>
<dbReference type="GO" id="GO:0051959">
    <property type="term" value="F:dynein light intermediate chain binding"/>
    <property type="evidence" value="ECO:0007669"/>
    <property type="project" value="InterPro"/>
</dbReference>
<dbReference type="InterPro" id="IPR043160">
    <property type="entry name" value="Dynein_C_barrel"/>
</dbReference>
<dbReference type="VEuPathDB" id="ToxoDB:LOC34623170"/>
<dbReference type="InterPro" id="IPR043157">
    <property type="entry name" value="Dynein_AAA1S"/>
</dbReference>
<keyword evidence="9 12" id="KW-0175">Coiled coil</keyword>
<keyword evidence="11" id="KW-0206">Cytoskeleton</keyword>
<dbReference type="InterPro" id="IPR024743">
    <property type="entry name" value="Dynein_HC_stalk"/>
</dbReference>
<feature type="coiled-coil region" evidence="12">
    <location>
        <begin position="800"/>
        <end position="827"/>
    </location>
</feature>
<evidence type="ECO:0000256" key="11">
    <source>
        <dbReference type="ARBA" id="ARBA00023212"/>
    </source>
</evidence>
<dbReference type="Gene3D" id="3.40.50.300">
    <property type="entry name" value="P-loop containing nucleotide triphosphate hydrolases"/>
    <property type="match status" value="6"/>
</dbReference>
<dbReference type="InterPro" id="IPR042228">
    <property type="entry name" value="Dynein_linker_3"/>
</dbReference>
<dbReference type="Pfam" id="PF12780">
    <property type="entry name" value="AAA_8"/>
    <property type="match status" value="1"/>
</dbReference>
<dbReference type="VEuPathDB" id="ToxoDB:LOC34620620"/>
<proteinExistence type="predicted"/>
<reference evidence="15 16" key="1">
    <citation type="journal article" date="2016" name="BMC Genomics">
        <title>Comparative genomics reveals Cyclospora cayetanensis possesses coccidia-like metabolism and invasion components but unique surface antigens.</title>
        <authorList>
            <person name="Liu S."/>
            <person name="Wang L."/>
            <person name="Zheng H."/>
            <person name="Xu Z."/>
            <person name="Roellig D.M."/>
            <person name="Li N."/>
            <person name="Frace M.A."/>
            <person name="Tang K."/>
            <person name="Arrowood M.J."/>
            <person name="Moss D.M."/>
            <person name="Zhang L."/>
            <person name="Feng Y."/>
            <person name="Xiao L."/>
        </authorList>
    </citation>
    <scope>NUCLEOTIDE SEQUENCE [LARGE SCALE GENOMIC DNA]</scope>
    <source>
        <strain evidence="15 16">CHN_HEN01</strain>
    </source>
</reference>
<comment type="caution">
    <text evidence="15">The sequence shown here is derived from an EMBL/GenBank/DDBJ whole genome shotgun (WGS) entry which is preliminary data.</text>
</comment>
<feature type="domain" description="AAA+ ATPase" evidence="14">
    <location>
        <begin position="2003"/>
        <end position="2148"/>
    </location>
</feature>
<keyword evidence="10" id="KW-0505">Motor protein</keyword>
<keyword evidence="3" id="KW-0963">Cytoplasm</keyword>
<dbReference type="InterPro" id="IPR042219">
    <property type="entry name" value="AAA_lid_11_sf"/>
</dbReference>
<dbReference type="GO" id="GO:0030473">
    <property type="term" value="P:nuclear migration along microtubule"/>
    <property type="evidence" value="ECO:0007669"/>
    <property type="project" value="UniProtKB-ARBA"/>
</dbReference>
<dbReference type="Pfam" id="PF12777">
    <property type="entry name" value="MT"/>
    <property type="match status" value="1"/>
</dbReference>
<dbReference type="GO" id="GO:0005524">
    <property type="term" value="F:ATP binding"/>
    <property type="evidence" value="ECO:0007669"/>
    <property type="project" value="UniProtKB-KW"/>
</dbReference>
<feature type="compositionally biased region" description="Polar residues" evidence="13">
    <location>
        <begin position="2708"/>
        <end position="2717"/>
    </location>
</feature>
<feature type="coiled-coil region" evidence="12">
    <location>
        <begin position="413"/>
        <end position="440"/>
    </location>
</feature>
<dbReference type="InterPro" id="IPR035699">
    <property type="entry name" value="AAA_6"/>
</dbReference>
<keyword evidence="8" id="KW-0243">Dynein</keyword>
<dbReference type="FunFam" id="3.40.50.300:FF:000996">
    <property type="entry name" value="Cytoplasmic dynein heavy chain"/>
    <property type="match status" value="1"/>
</dbReference>
<dbReference type="InterPro" id="IPR013602">
    <property type="entry name" value="Dynein_heavy_linker"/>
</dbReference>
<dbReference type="InterPro" id="IPR035706">
    <property type="entry name" value="AAA_9"/>
</dbReference>
<evidence type="ECO:0000256" key="9">
    <source>
        <dbReference type="ARBA" id="ARBA00023054"/>
    </source>
</evidence>
<dbReference type="GO" id="GO:0005938">
    <property type="term" value="C:cell cortex"/>
    <property type="evidence" value="ECO:0007669"/>
    <property type="project" value="UniProtKB-ARBA"/>
</dbReference>
<dbReference type="GO" id="GO:1902850">
    <property type="term" value="P:microtubule cytoskeleton organization involved in mitosis"/>
    <property type="evidence" value="ECO:0007669"/>
    <property type="project" value="UniProtKB-ARBA"/>
</dbReference>
<dbReference type="Gene3D" id="3.20.180.20">
    <property type="entry name" value="Dynein heavy chain, N-terminal domain 2"/>
    <property type="match status" value="1"/>
</dbReference>
<evidence type="ECO:0000313" key="16">
    <source>
        <dbReference type="Proteomes" id="UP000095192"/>
    </source>
</evidence>
<dbReference type="Gene3D" id="1.20.140.100">
    <property type="entry name" value="Dynein heavy chain, N-terminal domain 2"/>
    <property type="match status" value="1"/>
</dbReference>
<dbReference type="GO" id="GO:0030286">
    <property type="term" value="C:dynein complex"/>
    <property type="evidence" value="ECO:0007669"/>
    <property type="project" value="UniProtKB-KW"/>
</dbReference>
<dbReference type="Gene3D" id="1.20.1270.280">
    <property type="match status" value="1"/>
</dbReference>
<evidence type="ECO:0000256" key="6">
    <source>
        <dbReference type="ARBA" id="ARBA00022741"/>
    </source>
</evidence>
<dbReference type="Gene3D" id="6.10.140.1060">
    <property type="match status" value="1"/>
</dbReference>
<evidence type="ECO:0000256" key="10">
    <source>
        <dbReference type="ARBA" id="ARBA00023175"/>
    </source>
</evidence>
<keyword evidence="5" id="KW-0677">Repeat</keyword>
<keyword evidence="4" id="KW-0493">Microtubule</keyword>
<dbReference type="Pfam" id="PF03028">
    <property type="entry name" value="Dynein_heavy"/>
    <property type="match status" value="1"/>
</dbReference>
<accession>A0A1D3CX91</accession>
<dbReference type="InterPro" id="IPR041466">
    <property type="entry name" value="Dynein_AAA5_ext"/>
</dbReference>
<dbReference type="Gene3D" id="1.10.287.2620">
    <property type="match status" value="1"/>
</dbReference>
<dbReference type="SMART" id="SM00382">
    <property type="entry name" value="AAA"/>
    <property type="match status" value="3"/>
</dbReference>
<dbReference type="InterPro" id="IPR024317">
    <property type="entry name" value="Dynein_heavy_chain_D4_dom"/>
</dbReference>
<evidence type="ECO:0000256" key="2">
    <source>
        <dbReference type="ARBA" id="ARBA00022197"/>
    </source>
</evidence>
<dbReference type="InParanoid" id="A0A1D3CX91"/>
<name>A0A1D3CX91_9EIME</name>
<dbReference type="Pfam" id="PF12774">
    <property type="entry name" value="AAA_6"/>
    <property type="match status" value="1"/>
</dbReference>
<dbReference type="GO" id="GO:0000070">
    <property type="term" value="P:mitotic sister chromatid segregation"/>
    <property type="evidence" value="ECO:0007669"/>
    <property type="project" value="UniProtKB-ARBA"/>
</dbReference>
<dbReference type="Pfam" id="PF18199">
    <property type="entry name" value="Dynein_C"/>
    <property type="match status" value="1"/>
</dbReference>
<dbReference type="InterPro" id="IPR027417">
    <property type="entry name" value="P-loop_NTPase"/>
</dbReference>
<organism evidence="15 16">
    <name type="scientific">Cyclospora cayetanensis</name>
    <dbReference type="NCBI Taxonomy" id="88456"/>
    <lineage>
        <taxon>Eukaryota</taxon>
        <taxon>Sar</taxon>
        <taxon>Alveolata</taxon>
        <taxon>Apicomplexa</taxon>
        <taxon>Conoidasida</taxon>
        <taxon>Coccidia</taxon>
        <taxon>Eucoccidiorida</taxon>
        <taxon>Eimeriorina</taxon>
        <taxon>Eimeriidae</taxon>
        <taxon>Cyclospora</taxon>
    </lineage>
</organism>
<dbReference type="GO" id="GO:0008569">
    <property type="term" value="F:minus-end-directed microtubule motor activity"/>
    <property type="evidence" value="ECO:0007669"/>
    <property type="project" value="InterPro"/>
</dbReference>
<sequence length="3926" mass="443679">MGLHPDCRNGVGYEVTEDDDELPTGQAICSELPRRCPPTGSASTSSHKSSQSHDRTNSPCQDGACKGHSCISEPPCDRPSDREILPSVVAKALRQTAPYGLVRSSKWSLPAPIERSSCGNCKRKQVLAPVLHSLLHDSGKEINGSRSWRTQRATERTMSRLQHIPHTEASMPKHFKFLYDICVNKDTGTPTDYSRGLKTAREAEQLMVPQIENEREAAQNQDLDETGHANLNIVKTGLDAVKFFARHGNTTKTKFLFCNRAPTAPLVFEPYRLVVVPPNQVNPEHFTLSATAVMHICPGKPTECFRQDEWMRQAFVYSLLRTLSFFKTFVTRKVVSLWVHASRKHAFEERREMLCKTLFIAKPTYCDYLSKIHKVLAGVGALKLIELQPAIYSISQFTEQQRVLHLDQKVGASKKLEAKHKEARAHLLSLEQKLEEATQLPEAEPMHAHPFSKGRSIFQAKRDAAEQKRLLKVAYRDQALLGQFILLADLIFTMALAKATIKAAAAMVERIGTEEACAKLFSVNVSFGNTKVNLEPGRADFISMLHELWDGIVTTVSSVSLLAQCRQFEDCALKGPQMTVESLLLHSKHLQLMKKRIEERLLKDFDRAQKYSESYFGIYRQIYDYGQNWDETAFANATTSHDDLSTEMEMVSEFEDKLDKLNPVHVVGLFSIEARNLKCALQPITEKALSFMKRLLWKLMKDHVRNTASRFEDINKRLDERPMNLARFASFLCTCKEIKSQIDELDRDKAAAEDMFALLKQYGVRLAVEDTIHLENMLKSASEFEKSKLLDAAEHIRCNLEVMKADLKARTEEVENEMEELNKLISDEEFGTLGAWKNAARCFEQLKEYQQRISLVYEKAESLRVMRELFSPDIPAVISKQIQEAVSSIEPKVTMWQHICSWQCDTGQWLGLPLAALNAEAVDGAVKRYLKEACAAVQSFPSDLVATEFKKEVEGWLKRLPLIVDLSNPAMKRLHWETVFQELKMNGTEDSVCLGQLYQEDILSKRDFINEISTLASMQQSLQQTIDKIVQIWGTRELLVKPLEEDPNALIFEDVAELLSTIEDHQISMQRMLHNPYIGVLKQKVESWAGKLDSAQQILEELIQLQGQWIKLQGVFSNMEILEQLPEESELFEHVDSFWRAYLRKIRSKAASLITVVEEEGLLEILGDKNKILADLQRKVEDCLDSKRMAFPRFYFLSNEELLNIVSKAKQPAALQESFQKCFDGLQAVALGANGTVIKAVYSQEREKIDLLSPVNVLAPVEQWFASLEEAIVNSLRRHSKAALENQASWEIDLQDRMGMYPSQCIVRNEMISWCSKIEEALEAVCHQRRFTALEDCLKACTKEIQRLAQLNVYVQASLLRRVAQSLLIFMIHARDILHELQQSKIPSPICFEWKKHLRYYWNCEEGECDIEQLQAKVVVTPLTDKCFMALTSAFHLGYGGALFGPSGTGKTESVKELAMALGVSCQVFDCSKELDICTVSRHLKGLAQTGIWACFNEFNRIGTHVSSIVAQLLLRMQTAIRAQKDLFEFDGKSTAIDPRLAICMTNNPSSAGRTELPGILQSVFRPMSMITPDYTMIAEVTLFVNGFLSAPSLAAKVVHMFSVANVLLSQQKHYDWGLRSLKAVLLNAGKIKTKQLEIDETKAMVEALQSVLPSLVVDDIPIYLGLISDIFSQQPLSKSNDIEVEVEFEAILREQHLQALHSFVEKGMQLYEAQLLRHSLLVVGAPGVGKTTLLVALSKAISRVHMKAGTTTHSSRTQHEHVAPDRFCKVLRVYSKALEESLLFGKMDPNTTEWIDGIIPARVREAAAAQSDIHSWLVFDGPLDAIWAENLHSALDDNKTLYLCSGERIALPENFKIFFEVAWATPYSFSCLASYVCRLLTALLSGKVPQSITSDLLENLAQMYFVFAMAWGLGGHLADVQRADLSNALQPEFSKICKLLEGLPNNISIYNILPDTTNLKFETFDSMVPQYSFESGVKFSDIFVPTARTVAHSFFQQKLVEGGYSCFIAGKSGTGKSIHLQQCIKTPTPSIACCKMALAYRTTTQDIEDFIVSHFVKHHRRSLGPPHGFRMLLFIDDLAAPAPDNFGTKRAHQLIRQIVESGGFYERTHHHFIRIEDTSTILISNANVSGLSIDMRLLRHFNILYYDEYAPADIKHVFARILKGTWERTLPMFSHCADILIDATVVAYQRIKAHLLPTPLKCHYSFTMREISRAVEGMLMADTSRESLSRLATAIMDYTDVTMSTISHYGPKDLQEYLRDIIIQICTGKRDFVFRISESSVKYDEWFQDITSIIATGEIHGLFNQPEKEKLSLQVGVMENPEAVGASESWHSVVALVQSRLHFLVNMSASGETFRAICRSMAHLVNACVIDYYDSWPRSALHSIAMKLLEKASPISRDVAPMLSSASVEIYSAIEGVAERYTAVTGESLHMTRTSFVELVKHYLFLLAEKKQELDERLQKYASGISKLEETSAAVKSMKAQLLADQPILEKAKEEAELVEWSLAADDKVRKNHDDSYCCLPGILKATDGPAADMYPLQSEVLMGQRYSFEKSAAESADINAQWTRDECQQDVRVVLPLLHQAFKALEALDEQDIQELKSLTSPIALVEAVMNAVCVLLGRKVSWEDGKQLLDDASLITTLRHYDKDHVPPKLMQQLSMYTSLQDFAPEKVVMHSKAAASLCMWVRAVESYVRALNNMDPKQPEHTESNQVWNQADGSSEETKPPLEEVQARVQSPVEQYDARRKRVVEMERQMHTTAQRLAQAENLLSRISVEGSRWASNVKILEEDISYLLTDVLIAAGMLNYAGPFTREFREELLCQWLAMCRDEGLLARANFSLAGTLSTPSEIRQWALEELPSDVTSIENAILVCNCVKCPLLIDPEDQGTHWLRRRQYKTDFKEIYTSNPNFLQTLCEAVTAGMTVLITISEEGIDSAIKTLIEAMKPQKDTPEDRSIIRLTHHSARRNPYFRMVLVTKQSPTEVIDELHSDLCVINFRVTPASLEEQILNQIVMHEAPHLEEQRKLLAISIARDLATGATFQEKILALLADAKGDILTDNVFLESLNECYSGYEAIQRRTNEAFATADKLEEARRFYKSLAERGALLYCLLCDLSHLNALYQWSFEIFKVQVQTSLQNCQDASENRVEILKDLLTWEVYCNTCRGLMDTHRLAFAFMIAKAIDVQAGNIPVSMLEFFIKEVTGRIEGESTGIQPHWTTLETWRNIIFLDQIIGGPFQGFARLVAADDGEWRTIIENDDKLPPHLPRINGGDLRPFESLVLIKAIRKRELHAGCREYVQKILGSRYICPIKLDLPKAVEESTPLIPLIFIELPGSDLIGSIRIQAARASLSQKHLHILSLGQGQDAAAENTLQEARVHGYWVFLQICHLEDTLVHSLQRFCEELRQQHVHPRFRLFIATQPNHHLPSSILKQSIKILAEPPSGLRENVMQTFYDLERCGADDVSHCPSYKRWLFALALFHSFILERRRYGILGWNKAYAWTFLDFKISQQGLYESAAAGEHDMAWDKTLFLTAEIYYGGRVTDSVDQRVLTSLLKRCISANELGSDAAETVMKRYVLPSDYCYQDITEFVMSLPIDPEPEDLGLDRGAVLMYKELESNKLFDCLVNVHRGIQKCTGNRRESNLLSIISDMLYKLPADISTDKATGTVFQPHANQQKGFDGLSPLDVFLKGEVQAYNMLLACIRKCLTQLQEALRGREVMTEELENLSKMVYLQRVPTSWIEVSYPTKLSLGWWLEDLGTRITSIQQWVQNGPPAVFNIATFHKPQRFFIATLTALAKGSHGPLTALSLSAKITDIKDITKVKAPADIGTYINGLSMQGANWSVEDQVLCEAKPRVMFHELPPILLTAHFFFEEQRKYRCPVYRTTDRSASSEVVAFLDLPTDDDPEKWIQRGVAMLIDTGRYNGADSSNN</sequence>
<dbReference type="InterPro" id="IPR041658">
    <property type="entry name" value="AAA_lid_11"/>
</dbReference>
<evidence type="ECO:0000256" key="12">
    <source>
        <dbReference type="SAM" id="Coils"/>
    </source>
</evidence>
<dbReference type="GO" id="GO:0000235">
    <property type="term" value="C:astral microtubule"/>
    <property type="evidence" value="ECO:0007669"/>
    <property type="project" value="UniProtKB-ARBA"/>
</dbReference>
<dbReference type="InterPro" id="IPR004273">
    <property type="entry name" value="Dynein_heavy_D6_P-loop"/>
</dbReference>
<dbReference type="Pfam" id="PF12775">
    <property type="entry name" value="AAA_7"/>
    <property type="match status" value="1"/>
</dbReference>
<dbReference type="VEuPathDB" id="ToxoDB:cyc_04028"/>
<dbReference type="Pfam" id="PF17852">
    <property type="entry name" value="Dynein_AAA_lid"/>
    <property type="match status" value="1"/>
</dbReference>
<evidence type="ECO:0000313" key="15">
    <source>
        <dbReference type="EMBL" id="OEH75824.1"/>
    </source>
</evidence>
<evidence type="ECO:0000259" key="14">
    <source>
        <dbReference type="SMART" id="SM00382"/>
    </source>
</evidence>